<dbReference type="AlphaFoldDB" id="A0A6A6AVJ4"/>
<keyword evidence="4" id="KW-1185">Reference proteome</keyword>
<dbReference type="RefSeq" id="XP_033391324.1">
    <property type="nucleotide sequence ID" value="XM_033542719.1"/>
</dbReference>
<proteinExistence type="predicted"/>
<evidence type="ECO:0000313" key="3">
    <source>
        <dbReference type="EMBL" id="KAF2135606.1"/>
    </source>
</evidence>
<evidence type="ECO:0000313" key="4">
    <source>
        <dbReference type="Proteomes" id="UP000799438"/>
    </source>
</evidence>
<accession>A0A6A6AVJ4</accession>
<feature type="coiled-coil region" evidence="1">
    <location>
        <begin position="160"/>
        <end position="187"/>
    </location>
</feature>
<name>A0A6A6AVJ4_9PEZI</name>
<dbReference type="Proteomes" id="UP000799438">
    <property type="component" value="Unassembled WGS sequence"/>
</dbReference>
<feature type="region of interest" description="Disordered" evidence="2">
    <location>
        <begin position="15"/>
        <end position="67"/>
    </location>
</feature>
<keyword evidence="1" id="KW-0175">Coiled coil</keyword>
<evidence type="ECO:0000256" key="1">
    <source>
        <dbReference type="SAM" id="Coils"/>
    </source>
</evidence>
<feature type="compositionally biased region" description="Polar residues" evidence="2">
    <location>
        <begin position="18"/>
        <end position="31"/>
    </location>
</feature>
<reference evidence="3" key="1">
    <citation type="journal article" date="2020" name="Stud. Mycol.">
        <title>101 Dothideomycetes genomes: a test case for predicting lifestyles and emergence of pathogens.</title>
        <authorList>
            <person name="Haridas S."/>
            <person name="Albert R."/>
            <person name="Binder M."/>
            <person name="Bloem J."/>
            <person name="Labutti K."/>
            <person name="Salamov A."/>
            <person name="Andreopoulos B."/>
            <person name="Baker S."/>
            <person name="Barry K."/>
            <person name="Bills G."/>
            <person name="Bluhm B."/>
            <person name="Cannon C."/>
            <person name="Castanera R."/>
            <person name="Culley D."/>
            <person name="Daum C."/>
            <person name="Ezra D."/>
            <person name="Gonzalez J."/>
            <person name="Henrissat B."/>
            <person name="Kuo A."/>
            <person name="Liang C."/>
            <person name="Lipzen A."/>
            <person name="Lutzoni F."/>
            <person name="Magnuson J."/>
            <person name="Mondo S."/>
            <person name="Nolan M."/>
            <person name="Ohm R."/>
            <person name="Pangilinan J."/>
            <person name="Park H.-J."/>
            <person name="Ramirez L."/>
            <person name="Alfaro M."/>
            <person name="Sun H."/>
            <person name="Tritt A."/>
            <person name="Yoshinaga Y."/>
            <person name="Zwiers L.-H."/>
            <person name="Turgeon B."/>
            <person name="Goodwin S."/>
            <person name="Spatafora J."/>
            <person name="Crous P."/>
            <person name="Grigoriev I."/>
        </authorList>
    </citation>
    <scope>NUCLEOTIDE SEQUENCE</scope>
    <source>
        <strain evidence="3">CBS 121167</strain>
    </source>
</reference>
<evidence type="ECO:0000256" key="2">
    <source>
        <dbReference type="SAM" id="MobiDB-lite"/>
    </source>
</evidence>
<organism evidence="3 4">
    <name type="scientific">Aplosporella prunicola CBS 121167</name>
    <dbReference type="NCBI Taxonomy" id="1176127"/>
    <lineage>
        <taxon>Eukaryota</taxon>
        <taxon>Fungi</taxon>
        <taxon>Dikarya</taxon>
        <taxon>Ascomycota</taxon>
        <taxon>Pezizomycotina</taxon>
        <taxon>Dothideomycetes</taxon>
        <taxon>Dothideomycetes incertae sedis</taxon>
        <taxon>Botryosphaeriales</taxon>
        <taxon>Aplosporellaceae</taxon>
        <taxon>Aplosporella</taxon>
    </lineage>
</organism>
<protein>
    <submittedName>
        <fullName evidence="3">Uncharacterized protein</fullName>
    </submittedName>
</protein>
<sequence length="190" mass="21391">MGNVVTVLFGVKQDRIKQTTSNEVRPNSNSGESHDEQVPSEYETADEHQASDDGKAKNKDGPSQFDKLVHETPSQFNKLAREDAADDASLNSEDDDALYDFREIFTLVNRIRADCARIAVGFGEPNWASCQFCELRRLLLRAEREFLDLKGLSVHAVDARETLYAENARLVERVSELERELEECRGAPST</sequence>
<dbReference type="EMBL" id="ML995566">
    <property type="protein sequence ID" value="KAF2135606.1"/>
    <property type="molecule type" value="Genomic_DNA"/>
</dbReference>
<gene>
    <name evidence="3" type="ORF">K452DRAFT_303428</name>
</gene>
<feature type="compositionally biased region" description="Basic and acidic residues" evidence="2">
    <location>
        <begin position="45"/>
        <end position="60"/>
    </location>
</feature>
<dbReference type="GeneID" id="54300216"/>